<organism evidence="2 3">
    <name type="scientific">Hyaloscypha bicolor E</name>
    <dbReference type="NCBI Taxonomy" id="1095630"/>
    <lineage>
        <taxon>Eukaryota</taxon>
        <taxon>Fungi</taxon>
        <taxon>Dikarya</taxon>
        <taxon>Ascomycota</taxon>
        <taxon>Pezizomycotina</taxon>
        <taxon>Leotiomycetes</taxon>
        <taxon>Helotiales</taxon>
        <taxon>Hyaloscyphaceae</taxon>
        <taxon>Hyaloscypha</taxon>
        <taxon>Hyaloscypha bicolor</taxon>
    </lineage>
</organism>
<proteinExistence type="predicted"/>
<protein>
    <recommendedName>
        <fullName evidence="1">N-acetyltransferase domain-containing protein</fullName>
    </recommendedName>
</protein>
<accession>A0A2J6T6L0</accession>
<gene>
    <name evidence="2" type="ORF">K444DRAFT_630366</name>
</gene>
<reference evidence="2 3" key="1">
    <citation type="submission" date="2016-04" db="EMBL/GenBank/DDBJ databases">
        <title>A degradative enzymes factory behind the ericoid mycorrhizal symbiosis.</title>
        <authorList>
            <consortium name="DOE Joint Genome Institute"/>
            <person name="Martino E."/>
            <person name="Morin E."/>
            <person name="Grelet G."/>
            <person name="Kuo A."/>
            <person name="Kohler A."/>
            <person name="Daghino S."/>
            <person name="Barry K."/>
            <person name="Choi C."/>
            <person name="Cichocki N."/>
            <person name="Clum A."/>
            <person name="Copeland A."/>
            <person name="Hainaut M."/>
            <person name="Haridas S."/>
            <person name="Labutti K."/>
            <person name="Lindquist E."/>
            <person name="Lipzen A."/>
            <person name="Khouja H.-R."/>
            <person name="Murat C."/>
            <person name="Ohm R."/>
            <person name="Olson A."/>
            <person name="Spatafora J."/>
            <person name="Veneault-Fourrey C."/>
            <person name="Henrissat B."/>
            <person name="Grigoriev I."/>
            <person name="Martin F."/>
            <person name="Perotto S."/>
        </authorList>
    </citation>
    <scope>NUCLEOTIDE SEQUENCE [LARGE SCALE GENOMIC DNA]</scope>
    <source>
        <strain evidence="2 3">E</strain>
    </source>
</reference>
<evidence type="ECO:0000259" key="1">
    <source>
        <dbReference type="Pfam" id="PF13302"/>
    </source>
</evidence>
<dbReference type="GeneID" id="36591276"/>
<dbReference type="GO" id="GO:0016747">
    <property type="term" value="F:acyltransferase activity, transferring groups other than amino-acyl groups"/>
    <property type="evidence" value="ECO:0007669"/>
    <property type="project" value="InterPro"/>
</dbReference>
<dbReference type="PANTHER" id="PTHR43792:SF1">
    <property type="entry name" value="N-ACETYLTRANSFERASE DOMAIN-CONTAINING PROTEIN"/>
    <property type="match status" value="1"/>
</dbReference>
<keyword evidence="3" id="KW-1185">Reference proteome</keyword>
<name>A0A2J6T6L0_9HELO</name>
<evidence type="ECO:0000313" key="2">
    <source>
        <dbReference type="EMBL" id="PMD58656.1"/>
    </source>
</evidence>
<dbReference type="RefSeq" id="XP_024735560.1">
    <property type="nucleotide sequence ID" value="XM_024883199.1"/>
</dbReference>
<dbReference type="Proteomes" id="UP000235371">
    <property type="component" value="Unassembled WGS sequence"/>
</dbReference>
<dbReference type="InterPro" id="IPR000182">
    <property type="entry name" value="GNAT_dom"/>
</dbReference>
<dbReference type="SUPFAM" id="SSF55729">
    <property type="entry name" value="Acyl-CoA N-acyltransferases (Nat)"/>
    <property type="match status" value="1"/>
</dbReference>
<evidence type="ECO:0000313" key="3">
    <source>
        <dbReference type="Proteomes" id="UP000235371"/>
    </source>
</evidence>
<sequence length="250" mass="28618">MATVWTTCPNTEGYLPLPITTDRLITRAFHLSDLDAYRTLLRDPGAMEGEPIMDPAESQQELQRVLPPFTTDLLLGIFLRNPNGSEGELIGDGGMFRRADDNGVPRNWFEFAYRFKQEHWSRGYATEFGHAFMRFWWSLPRQQVSFEVAPSTLDRRETSQARERVIASVHKSNPRSERVLNKLGFEVFLSEPYDVDPMNHWLLQENSSILRPSAVEVKCTSKSGQTIKLAEGERITGDEIEERFGTLHLA</sequence>
<dbReference type="Gene3D" id="3.40.630.30">
    <property type="match status" value="1"/>
</dbReference>
<dbReference type="PANTHER" id="PTHR43792">
    <property type="entry name" value="GNAT FAMILY, PUTATIVE (AFU_ORTHOLOGUE AFUA_3G00765)-RELATED-RELATED"/>
    <property type="match status" value="1"/>
</dbReference>
<dbReference type="InParanoid" id="A0A2J6T6L0"/>
<dbReference type="Pfam" id="PF13302">
    <property type="entry name" value="Acetyltransf_3"/>
    <property type="match status" value="1"/>
</dbReference>
<dbReference type="EMBL" id="KZ613817">
    <property type="protein sequence ID" value="PMD58656.1"/>
    <property type="molecule type" value="Genomic_DNA"/>
</dbReference>
<dbReference type="OrthoDB" id="4072826at2759"/>
<dbReference type="AlphaFoldDB" id="A0A2J6T6L0"/>
<dbReference type="InterPro" id="IPR051531">
    <property type="entry name" value="N-acetyltransferase"/>
</dbReference>
<feature type="domain" description="N-acetyltransferase" evidence="1">
    <location>
        <begin position="23"/>
        <end position="186"/>
    </location>
</feature>
<dbReference type="InterPro" id="IPR016181">
    <property type="entry name" value="Acyl_CoA_acyltransferase"/>
</dbReference>